<proteinExistence type="predicted"/>
<reference evidence="2 3" key="1">
    <citation type="submission" date="2020-04" db="EMBL/GenBank/DDBJ databases">
        <title>MicrobeNet Type strains.</title>
        <authorList>
            <person name="Nicholson A.C."/>
        </authorList>
    </citation>
    <scope>NUCLEOTIDE SEQUENCE [LARGE SCALE GENOMIC DNA]</scope>
    <source>
        <strain evidence="2 3">ATCC 23612</strain>
    </source>
</reference>
<protein>
    <submittedName>
        <fullName evidence="2">Uncharacterized protein</fullName>
    </submittedName>
</protein>
<evidence type="ECO:0000313" key="2">
    <source>
        <dbReference type="EMBL" id="NKY99950.1"/>
    </source>
</evidence>
<evidence type="ECO:0000256" key="1">
    <source>
        <dbReference type="SAM" id="MobiDB-lite"/>
    </source>
</evidence>
<name>A0A7X6MFF5_9ACTN</name>
<feature type="region of interest" description="Disordered" evidence="1">
    <location>
        <begin position="1"/>
        <end position="29"/>
    </location>
</feature>
<dbReference type="RefSeq" id="WP_061078243.1">
    <property type="nucleotide sequence ID" value="NZ_JAAXPG010000019.1"/>
</dbReference>
<organism evidence="2 3">
    <name type="scientific">Nocardiopsis alborubida</name>
    <dbReference type="NCBI Taxonomy" id="146802"/>
    <lineage>
        <taxon>Bacteria</taxon>
        <taxon>Bacillati</taxon>
        <taxon>Actinomycetota</taxon>
        <taxon>Actinomycetes</taxon>
        <taxon>Streptosporangiales</taxon>
        <taxon>Nocardiopsidaceae</taxon>
        <taxon>Nocardiopsis</taxon>
    </lineage>
</organism>
<accession>A0A7X6MFF5</accession>
<evidence type="ECO:0000313" key="3">
    <source>
        <dbReference type="Proteomes" id="UP000553209"/>
    </source>
</evidence>
<gene>
    <name evidence="2" type="ORF">HGB44_20095</name>
</gene>
<comment type="caution">
    <text evidence="2">The sequence shown here is derived from an EMBL/GenBank/DDBJ whole genome shotgun (WGS) entry which is preliminary data.</text>
</comment>
<keyword evidence="3" id="KW-1185">Reference proteome</keyword>
<sequence length="103" mass="12338">MNDEQHEGRTPKAGESTTAHRSRYAEIKRRERLEGAAKSVWLTYQLLRHRAERGSTEYEEFDQKRRHYVEVEKRVGSLTREEQDRILEEYPQLVARLEEEHGL</sequence>
<dbReference type="Proteomes" id="UP000553209">
    <property type="component" value="Unassembled WGS sequence"/>
</dbReference>
<dbReference type="AlphaFoldDB" id="A0A7X6MFF5"/>
<dbReference type="EMBL" id="JAAXPG010000019">
    <property type="protein sequence ID" value="NKY99950.1"/>
    <property type="molecule type" value="Genomic_DNA"/>
</dbReference>
<feature type="compositionally biased region" description="Basic and acidic residues" evidence="1">
    <location>
        <begin position="1"/>
        <end position="12"/>
    </location>
</feature>